<gene>
    <name evidence="1" type="ORF">DEALK_07430</name>
</gene>
<protein>
    <submittedName>
        <fullName evidence="1">Uncharacterized protein</fullName>
    </submittedName>
</protein>
<dbReference type="Proteomes" id="UP000053947">
    <property type="component" value="Unassembled WGS sequence"/>
</dbReference>
<keyword evidence="2" id="KW-1185">Reference proteome</keyword>
<sequence length="186" mass="21493">MRLRQYDPEKSVSYLKLIETVLHHYDDFRRPEDILRLVGERRLADVTHTPERGDAVFSLYDGGDQRIYQFKESLNRGGTIDVTFNRNRLENFHGHLFFEGIWGKAGAIVYGNLRFARLIDAVVGRNNIRFEKDSHQYFCHYHNLVVSYNNQIEMGIPILSISIVTRQACPGGIFSSQGELSRFAPV</sequence>
<dbReference type="OrthoDB" id="156112at2"/>
<comment type="caution">
    <text evidence="1">The sequence shown here is derived from an EMBL/GenBank/DDBJ whole genome shotgun (WGS) entry which is preliminary data.</text>
</comment>
<dbReference type="RefSeq" id="WP_058438803.1">
    <property type="nucleotide sequence ID" value="NZ_KQ758903.1"/>
</dbReference>
<dbReference type="EMBL" id="LFDV01000002">
    <property type="protein sequence ID" value="KTB47898.1"/>
    <property type="molecule type" value="Genomic_DNA"/>
</dbReference>
<evidence type="ECO:0000313" key="2">
    <source>
        <dbReference type="Proteomes" id="UP000053947"/>
    </source>
</evidence>
<dbReference type="STRING" id="1217799.DEALK_07430"/>
<proteinExistence type="predicted"/>
<reference evidence="1 2" key="1">
    <citation type="submission" date="2015-06" db="EMBL/GenBank/DDBJ databases">
        <title>Genome sequence of the organohalide-respiring Dehalogenimonas alkenigignens type strain (IP3-3T).</title>
        <authorList>
            <person name="Key T.A."/>
            <person name="Richmond D.P."/>
            <person name="Bowman K.S."/>
            <person name="Cho Y.-J."/>
            <person name="Chun J."/>
            <person name="da Costa M.S."/>
            <person name="Rainey F.A."/>
            <person name="Moe W.M."/>
        </authorList>
    </citation>
    <scope>NUCLEOTIDE SEQUENCE [LARGE SCALE GENOMIC DNA]</scope>
    <source>
        <strain evidence="1 2">IP3-3</strain>
    </source>
</reference>
<evidence type="ECO:0000313" key="1">
    <source>
        <dbReference type="EMBL" id="KTB47898.1"/>
    </source>
</evidence>
<name>A0A0W0GH64_9CHLR</name>
<dbReference type="AlphaFoldDB" id="A0A0W0GH64"/>
<organism evidence="1 2">
    <name type="scientific">Dehalogenimonas alkenigignens</name>
    <dbReference type="NCBI Taxonomy" id="1217799"/>
    <lineage>
        <taxon>Bacteria</taxon>
        <taxon>Bacillati</taxon>
        <taxon>Chloroflexota</taxon>
        <taxon>Dehalococcoidia</taxon>
        <taxon>Dehalococcoidales</taxon>
        <taxon>Dehalococcoidaceae</taxon>
        <taxon>Dehalogenimonas</taxon>
    </lineage>
</organism>
<accession>A0A0W0GH64</accession>